<evidence type="ECO:0000313" key="3">
    <source>
        <dbReference type="Proteomes" id="UP000663881"/>
    </source>
</evidence>
<organism evidence="2 3">
    <name type="scientific">Adineta steineri</name>
    <dbReference type="NCBI Taxonomy" id="433720"/>
    <lineage>
        <taxon>Eukaryota</taxon>
        <taxon>Metazoa</taxon>
        <taxon>Spiralia</taxon>
        <taxon>Gnathifera</taxon>
        <taxon>Rotifera</taxon>
        <taxon>Eurotatoria</taxon>
        <taxon>Bdelloidea</taxon>
        <taxon>Adinetida</taxon>
        <taxon>Adinetidae</taxon>
        <taxon>Adineta</taxon>
    </lineage>
</organism>
<accession>A0A820T574</accession>
<reference evidence="2" key="1">
    <citation type="submission" date="2021-02" db="EMBL/GenBank/DDBJ databases">
        <authorList>
            <person name="Nowell W R."/>
        </authorList>
    </citation>
    <scope>NUCLEOTIDE SEQUENCE</scope>
</reference>
<name>A0A820T574_9BILA</name>
<dbReference type="Proteomes" id="UP000663881">
    <property type="component" value="Unassembled WGS sequence"/>
</dbReference>
<dbReference type="AlphaFoldDB" id="A0A820T574"/>
<evidence type="ECO:0000256" key="1">
    <source>
        <dbReference type="SAM" id="Phobius"/>
    </source>
</evidence>
<comment type="caution">
    <text evidence="2">The sequence shown here is derived from an EMBL/GenBank/DDBJ whole genome shotgun (WGS) entry which is preliminary data.</text>
</comment>
<feature type="non-terminal residue" evidence="2">
    <location>
        <position position="121"/>
    </location>
</feature>
<keyword evidence="1" id="KW-0472">Membrane</keyword>
<feature type="non-terminal residue" evidence="2">
    <location>
        <position position="1"/>
    </location>
</feature>
<proteinExistence type="predicted"/>
<protein>
    <submittedName>
        <fullName evidence="2">Uncharacterized protein</fullName>
    </submittedName>
</protein>
<feature type="transmembrane region" description="Helical" evidence="1">
    <location>
        <begin position="87"/>
        <end position="109"/>
    </location>
</feature>
<evidence type="ECO:0000313" key="2">
    <source>
        <dbReference type="EMBL" id="CAF4466561.1"/>
    </source>
</evidence>
<gene>
    <name evidence="2" type="ORF">OKA104_LOCUS54993</name>
</gene>
<dbReference type="EMBL" id="CAJOAY010037853">
    <property type="protein sequence ID" value="CAF4466561.1"/>
    <property type="molecule type" value="Genomic_DNA"/>
</dbReference>
<keyword evidence="1" id="KW-1133">Transmembrane helix</keyword>
<keyword evidence="1" id="KW-0812">Transmembrane</keyword>
<sequence>RSSGCSFDPHCPECIRELWGPLLSPFAYLIKQNAQYFNEILMRIGQYKINTTSNSSSKHLPKFPKLEYEDHKFLTGIGLCALHITKVSWLITWTFGFLLLIIAFILIILHDSYLPPLLVLL</sequence>